<evidence type="ECO:0000313" key="10">
    <source>
        <dbReference type="Proteomes" id="UP001158049"/>
    </source>
</evidence>
<reference evidence="9 10" key="1">
    <citation type="submission" date="2017-05" db="EMBL/GenBank/DDBJ databases">
        <authorList>
            <person name="Varghese N."/>
            <person name="Submissions S."/>
        </authorList>
    </citation>
    <scope>NUCLEOTIDE SEQUENCE [LARGE SCALE GENOMIC DNA]</scope>
    <source>
        <strain evidence="9 10">DSM 26001</strain>
    </source>
</reference>
<dbReference type="InterPro" id="IPR050556">
    <property type="entry name" value="Type_II_TA_system_RNase"/>
</dbReference>
<organism evidence="9 10">
    <name type="scientific">Noviherbaspirillum suwonense</name>
    <dbReference type="NCBI Taxonomy" id="1224511"/>
    <lineage>
        <taxon>Bacteria</taxon>
        <taxon>Pseudomonadati</taxon>
        <taxon>Pseudomonadota</taxon>
        <taxon>Betaproteobacteria</taxon>
        <taxon>Burkholderiales</taxon>
        <taxon>Oxalobacteraceae</taxon>
        <taxon>Noviherbaspirillum</taxon>
    </lineage>
</organism>
<gene>
    <name evidence="9" type="ORF">SAMN06295970_101606</name>
</gene>
<comment type="caution">
    <text evidence="9">The sequence shown here is derived from an EMBL/GenBank/DDBJ whole genome shotgun (WGS) entry which is preliminary data.</text>
</comment>
<accession>A0ABY1PXB3</accession>
<dbReference type="Proteomes" id="UP001158049">
    <property type="component" value="Unassembled WGS sequence"/>
</dbReference>
<dbReference type="Pfam" id="PF01850">
    <property type="entry name" value="PIN"/>
    <property type="match status" value="1"/>
</dbReference>
<dbReference type="CDD" id="cd18746">
    <property type="entry name" value="PIN_VapC4-5_FitB-like"/>
    <property type="match status" value="1"/>
</dbReference>
<keyword evidence="10" id="KW-1185">Reference proteome</keyword>
<keyword evidence="5" id="KW-0378">Hydrolase</keyword>
<proteinExistence type="inferred from homology"/>
<evidence type="ECO:0000256" key="3">
    <source>
        <dbReference type="ARBA" id="ARBA00022722"/>
    </source>
</evidence>
<keyword evidence="2" id="KW-1277">Toxin-antitoxin system</keyword>
<dbReference type="PANTHER" id="PTHR33653:SF1">
    <property type="entry name" value="RIBONUCLEASE VAPC2"/>
    <property type="match status" value="1"/>
</dbReference>
<dbReference type="InterPro" id="IPR002716">
    <property type="entry name" value="PIN_dom"/>
</dbReference>
<keyword evidence="3" id="KW-0540">Nuclease</keyword>
<feature type="domain" description="PIN" evidence="8">
    <location>
        <begin position="4"/>
        <end position="123"/>
    </location>
</feature>
<comment type="similarity">
    <text evidence="7">Belongs to the PINc/VapC protein family.</text>
</comment>
<keyword evidence="4" id="KW-0479">Metal-binding</keyword>
<dbReference type="SUPFAM" id="SSF88723">
    <property type="entry name" value="PIN domain-like"/>
    <property type="match status" value="1"/>
</dbReference>
<protein>
    <recommendedName>
        <fullName evidence="8">PIN domain-containing protein</fullName>
    </recommendedName>
</protein>
<evidence type="ECO:0000256" key="7">
    <source>
        <dbReference type="ARBA" id="ARBA00038093"/>
    </source>
</evidence>
<evidence type="ECO:0000256" key="2">
    <source>
        <dbReference type="ARBA" id="ARBA00022649"/>
    </source>
</evidence>
<evidence type="ECO:0000256" key="6">
    <source>
        <dbReference type="ARBA" id="ARBA00022842"/>
    </source>
</evidence>
<name>A0ABY1PXB3_9BURK</name>
<dbReference type="PANTHER" id="PTHR33653">
    <property type="entry name" value="RIBONUCLEASE VAPC2"/>
    <property type="match status" value="1"/>
</dbReference>
<dbReference type="RefSeq" id="WP_283440743.1">
    <property type="nucleotide sequence ID" value="NZ_FXUL01000001.1"/>
</dbReference>
<evidence type="ECO:0000256" key="1">
    <source>
        <dbReference type="ARBA" id="ARBA00001946"/>
    </source>
</evidence>
<keyword evidence="6" id="KW-0460">Magnesium</keyword>
<dbReference type="InterPro" id="IPR029060">
    <property type="entry name" value="PIN-like_dom_sf"/>
</dbReference>
<evidence type="ECO:0000256" key="5">
    <source>
        <dbReference type="ARBA" id="ARBA00022801"/>
    </source>
</evidence>
<dbReference type="EMBL" id="FXUL01000001">
    <property type="protein sequence ID" value="SMP46059.1"/>
    <property type="molecule type" value="Genomic_DNA"/>
</dbReference>
<evidence type="ECO:0000259" key="8">
    <source>
        <dbReference type="Pfam" id="PF01850"/>
    </source>
</evidence>
<evidence type="ECO:0000313" key="9">
    <source>
        <dbReference type="EMBL" id="SMP46059.1"/>
    </source>
</evidence>
<dbReference type="Gene3D" id="3.40.50.1010">
    <property type="entry name" value="5'-nuclease"/>
    <property type="match status" value="1"/>
</dbReference>
<sequence length="142" mass="15892">MMFVLDTNVVSELRKVWLGKADMNLAAWTESVDASDLFVSAITIMELEIGVLSIERKNAAQGMLLRSWLQQHVLPEFTQRTLAIDTAVAQRRARLHVPDKRSERDALIAATALVHRMTVATRNVADFKPTGINLLNPWAKSP</sequence>
<evidence type="ECO:0000256" key="4">
    <source>
        <dbReference type="ARBA" id="ARBA00022723"/>
    </source>
</evidence>
<comment type="cofactor">
    <cofactor evidence="1">
        <name>Mg(2+)</name>
        <dbReference type="ChEBI" id="CHEBI:18420"/>
    </cofactor>
</comment>